<evidence type="ECO:0000256" key="1">
    <source>
        <dbReference type="ARBA" id="ARBA00004141"/>
    </source>
</evidence>
<dbReference type="STRING" id="1686286.GCA_900092335_01672"/>
<feature type="transmembrane region" description="Helical" evidence="5">
    <location>
        <begin position="94"/>
        <end position="114"/>
    </location>
</feature>
<dbReference type="RefSeq" id="WP_141629034.1">
    <property type="nucleotide sequence ID" value="NZ_VHIR01000011.1"/>
</dbReference>
<feature type="transmembrane region" description="Helical" evidence="5">
    <location>
        <begin position="34"/>
        <end position="59"/>
    </location>
</feature>
<dbReference type="Pfam" id="PF01925">
    <property type="entry name" value="TauE"/>
    <property type="match status" value="1"/>
</dbReference>
<dbReference type="GO" id="GO:0005886">
    <property type="term" value="C:plasma membrane"/>
    <property type="evidence" value="ECO:0007669"/>
    <property type="project" value="UniProtKB-SubCell"/>
</dbReference>
<name>A0A540R628_9CORY</name>
<protein>
    <recommendedName>
        <fullName evidence="5">Probable membrane transporter protein</fullName>
    </recommendedName>
</protein>
<dbReference type="Proteomes" id="UP000318080">
    <property type="component" value="Unassembled WGS sequence"/>
</dbReference>
<sequence>MLVALGVFVSIFLGSCLQRVSGMGMGLVGGPLLMLLLGPVQGIMVINVLACINAAMLTYTARERVDWRKSGAIASVMVFGSIPAAFLIRSIDTAPLLVIAGAALLIALGVVTFGKKYVPHLHGLGPMLSAGVLGGFTNTLAGIAGPVITVYAQAARWEHSMYTATLQPIFMVGGAISVTAKLVTGAGSLSHASWLVWPAGILGMILGIAIGTRLAGRIPRDKAHMLSLAVAAAGAAVAMFRGVGQL</sequence>
<keyword evidence="3 5" id="KW-1133">Transmembrane helix</keyword>
<keyword evidence="4 5" id="KW-0472">Membrane</keyword>
<evidence type="ECO:0000256" key="3">
    <source>
        <dbReference type="ARBA" id="ARBA00022989"/>
    </source>
</evidence>
<dbReference type="InterPro" id="IPR002781">
    <property type="entry name" value="TM_pro_TauE-like"/>
</dbReference>
<feature type="transmembrane region" description="Helical" evidence="5">
    <location>
        <begin position="223"/>
        <end position="243"/>
    </location>
</feature>
<accession>A0A540R628</accession>
<keyword evidence="2 5" id="KW-0812">Transmembrane</keyword>
<evidence type="ECO:0000256" key="2">
    <source>
        <dbReference type="ARBA" id="ARBA00022692"/>
    </source>
</evidence>
<feature type="transmembrane region" description="Helical" evidence="5">
    <location>
        <begin position="126"/>
        <end position="152"/>
    </location>
</feature>
<comment type="caution">
    <text evidence="6">The sequence shown here is derived from an EMBL/GenBank/DDBJ whole genome shotgun (WGS) entry which is preliminary data.</text>
</comment>
<gene>
    <name evidence="6" type="ORF">EJK80_08455</name>
</gene>
<comment type="similarity">
    <text evidence="5">Belongs to the 4-toluene sulfonate uptake permease (TSUP) (TC 2.A.102) family.</text>
</comment>
<keyword evidence="5" id="KW-1003">Cell membrane</keyword>
<evidence type="ECO:0000256" key="5">
    <source>
        <dbReference type="RuleBase" id="RU363041"/>
    </source>
</evidence>
<reference evidence="6 7" key="1">
    <citation type="submission" date="2019-06" db="EMBL/GenBank/DDBJ databases">
        <title>Draft genome of C. phoceense Strain 272.</title>
        <authorList>
            <person name="Pacheco L.G.C."/>
            <person name="Barberis C.M."/>
            <person name="Almuzara M.N."/>
            <person name="Traglia G.M."/>
            <person name="Santos C.S."/>
            <person name="Rocha D.J.P.G."/>
            <person name="Aguiar E.R.G.R."/>
            <person name="Vay C.A."/>
        </authorList>
    </citation>
    <scope>NUCLEOTIDE SEQUENCE [LARGE SCALE GENOMIC DNA]</scope>
    <source>
        <strain evidence="6 7">272</strain>
    </source>
</reference>
<evidence type="ECO:0000256" key="4">
    <source>
        <dbReference type="ARBA" id="ARBA00023136"/>
    </source>
</evidence>
<organism evidence="6 7">
    <name type="scientific">Corynebacterium phoceense</name>
    <dbReference type="NCBI Taxonomy" id="1686286"/>
    <lineage>
        <taxon>Bacteria</taxon>
        <taxon>Bacillati</taxon>
        <taxon>Actinomycetota</taxon>
        <taxon>Actinomycetes</taxon>
        <taxon>Mycobacteriales</taxon>
        <taxon>Corynebacteriaceae</taxon>
        <taxon>Corynebacterium</taxon>
    </lineage>
</organism>
<feature type="transmembrane region" description="Helical" evidence="5">
    <location>
        <begin position="192"/>
        <end position="211"/>
    </location>
</feature>
<evidence type="ECO:0000313" key="7">
    <source>
        <dbReference type="Proteomes" id="UP000318080"/>
    </source>
</evidence>
<comment type="subcellular location">
    <subcellularLocation>
        <location evidence="5">Cell membrane</location>
        <topology evidence="5">Multi-pass membrane protein</topology>
    </subcellularLocation>
    <subcellularLocation>
        <location evidence="1">Membrane</location>
        <topology evidence="1">Multi-pass membrane protein</topology>
    </subcellularLocation>
</comment>
<keyword evidence="7" id="KW-1185">Reference proteome</keyword>
<proteinExistence type="inferred from homology"/>
<dbReference type="EMBL" id="VHIR01000011">
    <property type="protein sequence ID" value="TQE43195.1"/>
    <property type="molecule type" value="Genomic_DNA"/>
</dbReference>
<evidence type="ECO:0000313" key="6">
    <source>
        <dbReference type="EMBL" id="TQE43195.1"/>
    </source>
</evidence>
<dbReference type="AlphaFoldDB" id="A0A540R628"/>